<reference evidence="8 9" key="1">
    <citation type="journal article" date="2020" name="Nature">
        <title>Bacterial chemolithoautotrophy via manganese oxidation.</title>
        <authorList>
            <person name="Yu H."/>
            <person name="Leadbetter J.R."/>
        </authorList>
    </citation>
    <scope>NUCLEOTIDE SEQUENCE [LARGE SCALE GENOMIC DNA]</scope>
    <source>
        <strain evidence="8 9">RBP-1</strain>
    </source>
</reference>
<keyword evidence="5" id="KW-0472">Membrane</keyword>
<dbReference type="FunFam" id="1.10.1040.50:FF:000006">
    <property type="entry name" value="Peroxisomal bifunctional enzyme"/>
    <property type="match status" value="1"/>
</dbReference>
<feature type="domain" description="3-hydroxyacyl-CoA dehydrogenase NAD binding" evidence="7">
    <location>
        <begin position="48"/>
        <end position="223"/>
    </location>
</feature>
<dbReference type="InterPro" id="IPR036291">
    <property type="entry name" value="NAD(P)-bd_dom_sf"/>
</dbReference>
<dbReference type="EMBL" id="VTOX01000013">
    <property type="protein sequence ID" value="NKE68847.1"/>
    <property type="molecule type" value="Genomic_DNA"/>
</dbReference>
<dbReference type="GO" id="GO:0016616">
    <property type="term" value="F:oxidoreductase activity, acting on the CH-OH group of donors, NAD or NADP as acceptor"/>
    <property type="evidence" value="ECO:0007669"/>
    <property type="project" value="InterPro"/>
</dbReference>
<dbReference type="PANTHER" id="PTHR23309:SF51">
    <property type="entry name" value="3-HYDROXYACYL-COA DEHYDROGENASE-RELATED"/>
    <property type="match status" value="1"/>
</dbReference>
<dbReference type="SUPFAM" id="SSF48179">
    <property type="entry name" value="6-phosphogluconate dehydrogenase C-terminal domain-like"/>
    <property type="match status" value="2"/>
</dbReference>
<gene>
    <name evidence="8" type="ORF">RAMLITH_23780</name>
</gene>
<dbReference type="FunFam" id="3.40.50.720:FF:000009">
    <property type="entry name" value="Fatty oxidation complex, alpha subunit"/>
    <property type="match status" value="1"/>
</dbReference>
<keyword evidence="3" id="KW-0456">Lyase</keyword>
<feature type="transmembrane region" description="Helical" evidence="5">
    <location>
        <begin position="44"/>
        <end position="69"/>
    </location>
</feature>
<dbReference type="Pfam" id="PF02737">
    <property type="entry name" value="3HCDH_N"/>
    <property type="match status" value="1"/>
</dbReference>
<dbReference type="AlphaFoldDB" id="A0A7X6DKH5"/>
<evidence type="ECO:0008006" key="10">
    <source>
        <dbReference type="Google" id="ProtNLM"/>
    </source>
</evidence>
<dbReference type="GO" id="GO:0016853">
    <property type="term" value="F:isomerase activity"/>
    <property type="evidence" value="ECO:0007669"/>
    <property type="project" value="UniProtKB-KW"/>
</dbReference>
<evidence type="ECO:0000313" key="9">
    <source>
        <dbReference type="Proteomes" id="UP000521868"/>
    </source>
</evidence>
<dbReference type="InterPro" id="IPR008927">
    <property type="entry name" value="6-PGluconate_DH-like_C_sf"/>
</dbReference>
<dbReference type="Pfam" id="PF00725">
    <property type="entry name" value="3HCDH"/>
    <property type="match status" value="2"/>
</dbReference>
<proteinExistence type="predicted"/>
<evidence type="ECO:0000259" key="6">
    <source>
        <dbReference type="Pfam" id="PF00725"/>
    </source>
</evidence>
<dbReference type="GO" id="GO:0006631">
    <property type="term" value="P:fatty acid metabolic process"/>
    <property type="evidence" value="ECO:0007669"/>
    <property type="project" value="InterPro"/>
</dbReference>
<keyword evidence="5" id="KW-0812">Transmembrane</keyword>
<feature type="domain" description="3-hydroxyacyl-CoA dehydrogenase C-terminal" evidence="6">
    <location>
        <begin position="228"/>
        <end position="323"/>
    </location>
</feature>
<dbReference type="InterPro" id="IPR006176">
    <property type="entry name" value="3-OHacyl-CoA_DH_NAD-bd"/>
</dbReference>
<comment type="caution">
    <text evidence="8">The sequence shown here is derived from an EMBL/GenBank/DDBJ whole genome shotgun (WGS) entry which is preliminary data.</text>
</comment>
<evidence type="ECO:0000256" key="1">
    <source>
        <dbReference type="ARBA" id="ARBA00023002"/>
    </source>
</evidence>
<feature type="domain" description="3-hydroxyacyl-CoA dehydrogenase C-terminal" evidence="6">
    <location>
        <begin position="358"/>
        <end position="445"/>
    </location>
</feature>
<dbReference type="GO" id="GO:0016829">
    <property type="term" value="F:lyase activity"/>
    <property type="evidence" value="ECO:0007669"/>
    <property type="project" value="UniProtKB-KW"/>
</dbReference>
<evidence type="ECO:0000256" key="4">
    <source>
        <dbReference type="ARBA" id="ARBA00023268"/>
    </source>
</evidence>
<evidence type="ECO:0000256" key="5">
    <source>
        <dbReference type="SAM" id="Phobius"/>
    </source>
</evidence>
<name>A0A7X6DKH5_9BURK</name>
<protein>
    <recommendedName>
        <fullName evidence="10">3-hydroxyacyl-CoA dehydrogenase</fullName>
    </recommendedName>
</protein>
<keyword evidence="9" id="KW-1185">Reference proteome</keyword>
<sequence>MIPTSTIPRASENTDALTSAAKQYLTAAERLSARRDPNSEPERIVAAVGIVGAGTMGSGIALCFALGGYGVTMMDANADALKRGQDNLARTAQSLVKRGRLDEAKAAAVLARITGSTALDDLATCDLVIEAAFEDLAIKQHLAGRLGQLCKPGAIIATNTSTLDVNVLAQASGRPADFLGMHFFSPAHAMRLLEVVRGSATAPAVLNTVMGIAERIGKVAVVSGVCYGFIGNRMLEGYLRETEAMLLEGATPEAIDNAIESVGLAMGPCRMIDLAGVDVAAKVVLARQKSGQGCKDPAYRGVVRELFALGHNGQKSGRGYYRYEGRTPVADPDLVALCERLAAENGLKRRSAIPVQEIIERALLPLVNEGACIAEEGIAARVGDVDLVWVHGYGFPAALGGPMYWGERIGAKQVVARLEHWATTLGNPYGHWDVSPWLRDRANQGTALIA</sequence>
<organism evidence="8 9">
    <name type="scientific">Ramlibacter lithotrophicus</name>
    <dbReference type="NCBI Taxonomy" id="2606681"/>
    <lineage>
        <taxon>Bacteria</taxon>
        <taxon>Pseudomonadati</taxon>
        <taxon>Pseudomonadota</taxon>
        <taxon>Betaproteobacteria</taxon>
        <taxon>Burkholderiales</taxon>
        <taxon>Comamonadaceae</taxon>
        <taxon>Ramlibacter</taxon>
    </lineage>
</organism>
<keyword evidence="1" id="KW-0560">Oxidoreductase</keyword>
<keyword evidence="4" id="KW-0511">Multifunctional enzyme</keyword>
<dbReference type="Proteomes" id="UP000521868">
    <property type="component" value="Unassembled WGS sequence"/>
</dbReference>
<evidence type="ECO:0000259" key="7">
    <source>
        <dbReference type="Pfam" id="PF02737"/>
    </source>
</evidence>
<dbReference type="Gene3D" id="3.40.50.720">
    <property type="entry name" value="NAD(P)-binding Rossmann-like Domain"/>
    <property type="match status" value="1"/>
</dbReference>
<evidence type="ECO:0000313" key="8">
    <source>
        <dbReference type="EMBL" id="NKE68847.1"/>
    </source>
</evidence>
<evidence type="ECO:0000256" key="3">
    <source>
        <dbReference type="ARBA" id="ARBA00023239"/>
    </source>
</evidence>
<evidence type="ECO:0000256" key="2">
    <source>
        <dbReference type="ARBA" id="ARBA00023235"/>
    </source>
</evidence>
<keyword evidence="2" id="KW-0413">Isomerase</keyword>
<dbReference type="InterPro" id="IPR006108">
    <property type="entry name" value="3HC_DH_C"/>
</dbReference>
<keyword evidence="5" id="KW-1133">Transmembrane helix</keyword>
<dbReference type="GO" id="GO:0070403">
    <property type="term" value="F:NAD+ binding"/>
    <property type="evidence" value="ECO:0007669"/>
    <property type="project" value="InterPro"/>
</dbReference>
<dbReference type="RefSeq" id="WP_168109988.1">
    <property type="nucleotide sequence ID" value="NZ_VTOX01000013.1"/>
</dbReference>
<dbReference type="SUPFAM" id="SSF51735">
    <property type="entry name" value="NAD(P)-binding Rossmann-fold domains"/>
    <property type="match status" value="1"/>
</dbReference>
<dbReference type="PANTHER" id="PTHR23309">
    <property type="entry name" value="3-HYDROXYACYL-COA DEHYROGENASE"/>
    <property type="match status" value="1"/>
</dbReference>
<dbReference type="Gene3D" id="1.10.1040.50">
    <property type="match status" value="1"/>
</dbReference>
<accession>A0A7X6DKH5</accession>